<protein>
    <recommendedName>
        <fullName evidence="4">RRM domain-containing protein</fullName>
    </recommendedName>
</protein>
<accession>A0A814I7R6</accession>
<dbReference type="PANTHER" id="PTHR24012">
    <property type="entry name" value="RNA BINDING PROTEIN"/>
    <property type="match status" value="1"/>
</dbReference>
<dbReference type="PROSITE" id="PS50102">
    <property type="entry name" value="RRM"/>
    <property type="match status" value="1"/>
</dbReference>
<reference evidence="5" key="1">
    <citation type="submission" date="2021-02" db="EMBL/GenBank/DDBJ databases">
        <authorList>
            <person name="Nowell W R."/>
        </authorList>
    </citation>
    <scope>NUCLEOTIDE SEQUENCE</scope>
</reference>
<evidence type="ECO:0000313" key="5">
    <source>
        <dbReference type="EMBL" id="CAF1020727.1"/>
    </source>
</evidence>
<keyword evidence="1" id="KW-0677">Repeat</keyword>
<dbReference type="GO" id="GO:0003723">
    <property type="term" value="F:RNA binding"/>
    <property type="evidence" value="ECO:0007669"/>
    <property type="project" value="UniProtKB-UniRule"/>
</dbReference>
<evidence type="ECO:0000313" key="6">
    <source>
        <dbReference type="Proteomes" id="UP000663828"/>
    </source>
</evidence>
<keyword evidence="2 3" id="KW-0694">RNA-binding</keyword>
<keyword evidence="6" id="KW-1185">Reference proteome</keyword>
<dbReference type="InterPro" id="IPR035979">
    <property type="entry name" value="RBD_domain_sf"/>
</dbReference>
<dbReference type="Proteomes" id="UP000663828">
    <property type="component" value="Unassembled WGS sequence"/>
</dbReference>
<comment type="caution">
    <text evidence="5">The sequence shown here is derived from an EMBL/GenBank/DDBJ whole genome shotgun (WGS) entry which is preliminary data.</text>
</comment>
<evidence type="ECO:0000256" key="3">
    <source>
        <dbReference type="PROSITE-ProRule" id="PRU00176"/>
    </source>
</evidence>
<feature type="domain" description="RRM" evidence="4">
    <location>
        <begin position="232"/>
        <end position="320"/>
    </location>
</feature>
<gene>
    <name evidence="5" type="ORF">XAT740_LOCUS14218</name>
</gene>
<dbReference type="AlphaFoldDB" id="A0A814I7R6"/>
<proteinExistence type="predicted"/>
<evidence type="ECO:0000256" key="2">
    <source>
        <dbReference type="ARBA" id="ARBA00022884"/>
    </source>
</evidence>
<organism evidence="5 6">
    <name type="scientific">Adineta ricciae</name>
    <name type="common">Rotifer</name>
    <dbReference type="NCBI Taxonomy" id="249248"/>
    <lineage>
        <taxon>Eukaryota</taxon>
        <taxon>Metazoa</taxon>
        <taxon>Spiralia</taxon>
        <taxon>Gnathifera</taxon>
        <taxon>Rotifera</taxon>
        <taxon>Eurotatoria</taxon>
        <taxon>Bdelloidea</taxon>
        <taxon>Adinetida</taxon>
        <taxon>Adinetidae</taxon>
        <taxon>Adineta</taxon>
    </lineage>
</organism>
<name>A0A814I7R6_ADIRI</name>
<sequence length="320" mass="36577">MSYQSSSPPNIPSPTYSDELRHENPELICFLHQLRKSLDDAFFSNSICDIQTRIHDLWESMSTKGDQSVTPDSIKIEDFFSDENSFDTMSSASNDLVSREVQTDLPNESIDISSASSISNESYSTIAVNRQNSTSERPSKQDTTTLFVSRLKRTVQSSDIRQNFPGCVKVTMKHARDDRSMKYAFVKHRSSQAAARNLTRQLDINIFGPDYCIAYVNPPKTRFRAGIILDKKKLMIRRIPLGFVSDDVKNLFNCCEVVTYSSATTVRCGTLNPETNAYRKIIPGFACIRFDKEEDAEYVVEHADQYRLNDRQLFIEFYQI</sequence>
<dbReference type="InterPro" id="IPR012677">
    <property type="entry name" value="Nucleotide-bd_a/b_plait_sf"/>
</dbReference>
<dbReference type="SMART" id="SM00360">
    <property type="entry name" value="RRM"/>
    <property type="match status" value="2"/>
</dbReference>
<dbReference type="CDD" id="cd00590">
    <property type="entry name" value="RRM_SF"/>
    <property type="match status" value="2"/>
</dbReference>
<dbReference type="Gene3D" id="3.30.70.330">
    <property type="match status" value="2"/>
</dbReference>
<dbReference type="EMBL" id="CAJNOR010000847">
    <property type="protein sequence ID" value="CAF1020727.1"/>
    <property type="molecule type" value="Genomic_DNA"/>
</dbReference>
<evidence type="ECO:0000256" key="1">
    <source>
        <dbReference type="ARBA" id="ARBA00022737"/>
    </source>
</evidence>
<dbReference type="InterPro" id="IPR000504">
    <property type="entry name" value="RRM_dom"/>
</dbReference>
<dbReference type="SUPFAM" id="SSF54928">
    <property type="entry name" value="RNA-binding domain, RBD"/>
    <property type="match status" value="1"/>
</dbReference>
<evidence type="ECO:0000259" key="4">
    <source>
        <dbReference type="PROSITE" id="PS50102"/>
    </source>
</evidence>